<dbReference type="GO" id="GO:0004523">
    <property type="term" value="F:RNA-DNA hybrid ribonuclease activity"/>
    <property type="evidence" value="ECO:0007669"/>
    <property type="project" value="InterPro"/>
</dbReference>
<name>K2F588_9BACT</name>
<sequence length="135" mass="16843">MILKVYTDWWARWNPWSAWLWVYITDKDWKPVEKRYKSLWIKTNNQAEYLWALNWIQRAIELWTTEIQLYMDSQLVINQLSWIFKIKNKELAEIKFEIDKVLNSWWWKIHFVHIPREKNKEADRLSNIAMDKNDL</sequence>
<comment type="caution">
    <text evidence="2">The sequence shown here is derived from an EMBL/GenBank/DDBJ whole genome shotgun (WGS) entry which is preliminary data.</text>
</comment>
<organism evidence="2">
    <name type="scientific">uncultured bacterium</name>
    <name type="common">gcode 4</name>
    <dbReference type="NCBI Taxonomy" id="1234023"/>
    <lineage>
        <taxon>Bacteria</taxon>
        <taxon>environmental samples</taxon>
    </lineage>
</organism>
<dbReference type="PANTHER" id="PTHR46387">
    <property type="entry name" value="POLYNUCLEOTIDYL TRANSFERASE, RIBONUCLEASE H-LIKE SUPERFAMILY PROTEIN"/>
    <property type="match status" value="1"/>
</dbReference>
<feature type="domain" description="RNase H type-1" evidence="1">
    <location>
        <begin position="1"/>
        <end position="131"/>
    </location>
</feature>
<dbReference type="Gene3D" id="3.30.420.10">
    <property type="entry name" value="Ribonuclease H-like superfamily/Ribonuclease H"/>
    <property type="match status" value="1"/>
</dbReference>
<evidence type="ECO:0000259" key="1">
    <source>
        <dbReference type="PROSITE" id="PS50879"/>
    </source>
</evidence>
<reference evidence="2" key="1">
    <citation type="journal article" date="2012" name="Science">
        <title>Fermentation, hydrogen, and sulfur metabolism in multiple uncultivated bacterial phyla.</title>
        <authorList>
            <person name="Wrighton K.C."/>
            <person name="Thomas B.C."/>
            <person name="Sharon I."/>
            <person name="Miller C.S."/>
            <person name="Castelle C.J."/>
            <person name="VerBerkmoes N.C."/>
            <person name="Wilkins M.J."/>
            <person name="Hettich R.L."/>
            <person name="Lipton M.S."/>
            <person name="Williams K.H."/>
            <person name="Long P.E."/>
            <person name="Banfield J.F."/>
        </authorList>
    </citation>
    <scope>NUCLEOTIDE SEQUENCE [LARGE SCALE GENOMIC DNA]</scope>
</reference>
<dbReference type="PROSITE" id="PS50879">
    <property type="entry name" value="RNASE_H_1"/>
    <property type="match status" value="1"/>
</dbReference>
<dbReference type="EMBL" id="AMFJ01000871">
    <property type="protein sequence ID" value="EKE26251.1"/>
    <property type="molecule type" value="Genomic_DNA"/>
</dbReference>
<dbReference type="InterPro" id="IPR012337">
    <property type="entry name" value="RNaseH-like_sf"/>
</dbReference>
<dbReference type="Pfam" id="PF13456">
    <property type="entry name" value="RVT_3"/>
    <property type="match status" value="1"/>
</dbReference>
<dbReference type="AlphaFoldDB" id="K2F588"/>
<protein>
    <submittedName>
        <fullName evidence="2">RNase H</fullName>
    </submittedName>
</protein>
<dbReference type="SUPFAM" id="SSF53098">
    <property type="entry name" value="Ribonuclease H-like"/>
    <property type="match status" value="1"/>
</dbReference>
<accession>K2F588</accession>
<dbReference type="InterPro" id="IPR002156">
    <property type="entry name" value="RNaseH_domain"/>
</dbReference>
<proteinExistence type="predicted"/>
<dbReference type="InterPro" id="IPR036397">
    <property type="entry name" value="RNaseH_sf"/>
</dbReference>
<dbReference type="GO" id="GO:0003676">
    <property type="term" value="F:nucleic acid binding"/>
    <property type="evidence" value="ECO:0007669"/>
    <property type="project" value="InterPro"/>
</dbReference>
<evidence type="ECO:0000313" key="2">
    <source>
        <dbReference type="EMBL" id="EKE26251.1"/>
    </source>
</evidence>
<gene>
    <name evidence="2" type="ORF">ACD_4C00355G0003</name>
</gene>